<gene>
    <name evidence="1" type="ORF">B0I00_2786</name>
</gene>
<organism evidence="1 2">
    <name type="scientific">Novosphingobium kunmingense</name>
    <dbReference type="NCBI Taxonomy" id="1211806"/>
    <lineage>
        <taxon>Bacteria</taxon>
        <taxon>Pseudomonadati</taxon>
        <taxon>Pseudomonadota</taxon>
        <taxon>Alphaproteobacteria</taxon>
        <taxon>Sphingomonadales</taxon>
        <taxon>Sphingomonadaceae</taxon>
        <taxon>Novosphingobium</taxon>
    </lineage>
</organism>
<name>A0A2N0H5E1_9SPHN</name>
<sequence>MAEGRHNPRDSMALLQRETALREGEWRGALGETTLSPGQQRMDGDEFLVLARAGFSLHYRKGEGVTLGGYRPEYAQELALQSVGSLYAAIACINGLLPIHASAVAASGRVIAFTAPSGGGKSTLVTGLGDLGLPLFCDDTLVLDLADPALIHALPGHKRVKLWPEAMALTGRAPVDLVLPDYPKYYASPAAGDVTQPLSLGALVYLEEGPQPALRRLAAGEAMAAFADDHYTRDLYDAANPHTRAERFALHARIARQVPAYMFTRPLAGSRFGETCAFLAERIAAMVKP</sequence>
<accession>A0A2N0H5E1</accession>
<dbReference type="RefSeq" id="WP_100867985.1">
    <property type="nucleotide sequence ID" value="NZ_PHUF01000005.1"/>
</dbReference>
<reference evidence="1 2" key="1">
    <citation type="submission" date="2017-11" db="EMBL/GenBank/DDBJ databases">
        <title>Genomic Encyclopedia of Type Strains, Phase III (KMG-III): the genomes of soil and plant-associated and newly described type strains.</title>
        <authorList>
            <person name="Whitman W."/>
        </authorList>
    </citation>
    <scope>NUCLEOTIDE SEQUENCE [LARGE SCALE GENOMIC DNA]</scope>
    <source>
        <strain evidence="1 2">CGMCC 1.12274</strain>
    </source>
</reference>
<proteinExistence type="predicted"/>
<keyword evidence="2" id="KW-1185">Reference proteome</keyword>
<dbReference type="OrthoDB" id="3213869at2"/>
<dbReference type="AlphaFoldDB" id="A0A2N0H5E1"/>
<dbReference type="Gene3D" id="3.40.50.300">
    <property type="entry name" value="P-loop containing nucleotide triphosphate hydrolases"/>
    <property type="match status" value="1"/>
</dbReference>
<comment type="caution">
    <text evidence="1">The sequence shown here is derived from an EMBL/GenBank/DDBJ whole genome shotgun (WGS) entry which is preliminary data.</text>
</comment>
<protein>
    <recommendedName>
        <fullName evidence="3">Hpr(Ser) kinase/phosphatase</fullName>
    </recommendedName>
</protein>
<dbReference type="Proteomes" id="UP000232587">
    <property type="component" value="Unassembled WGS sequence"/>
</dbReference>
<evidence type="ECO:0008006" key="3">
    <source>
        <dbReference type="Google" id="ProtNLM"/>
    </source>
</evidence>
<dbReference type="EMBL" id="PHUF01000005">
    <property type="protein sequence ID" value="PKB14155.1"/>
    <property type="molecule type" value="Genomic_DNA"/>
</dbReference>
<dbReference type="InterPro" id="IPR027417">
    <property type="entry name" value="P-loop_NTPase"/>
</dbReference>
<dbReference type="SUPFAM" id="SSF53795">
    <property type="entry name" value="PEP carboxykinase-like"/>
    <property type="match status" value="1"/>
</dbReference>
<evidence type="ECO:0000313" key="2">
    <source>
        <dbReference type="Proteomes" id="UP000232587"/>
    </source>
</evidence>
<evidence type="ECO:0000313" key="1">
    <source>
        <dbReference type="EMBL" id="PKB14155.1"/>
    </source>
</evidence>